<dbReference type="GO" id="GO:0005524">
    <property type="term" value="F:ATP binding"/>
    <property type="evidence" value="ECO:0007669"/>
    <property type="project" value="InterPro"/>
</dbReference>
<gene>
    <name evidence="3" type="ORF">J8A68_002911</name>
</gene>
<evidence type="ECO:0000313" key="3">
    <source>
        <dbReference type="EMBL" id="KAG7663527.1"/>
    </source>
</evidence>
<feature type="compositionally biased region" description="Polar residues" evidence="1">
    <location>
        <begin position="191"/>
        <end position="203"/>
    </location>
</feature>
<sequence length="658" mass="74266">MKTSKQTLPPPPPSTTTTPTNGAITHNHHHPIPLYNNPVSPNVKRMNNKELRIHVPASSTTVPSSDNEIPSLHNHHHRIAQALGEPVRFAKTTTISPSSINFDRISHLPTPVVNSGSFFNYSHANESSLLRDSARLAISSRDNDLEDEEPSSASPLSSPNRNILHSKSPPPRASAASPTHRVISDYRPLGRNNSLLEKSNISRVNHRRHISNPISFQESASIPSTSSSTATTTTNVTNPSTVVINTDGGVESPITPSGSPISPSSSKYFQRRFYSPRLNRTFDFVREIGTGNFSTVVLGRLKEIVLDDDYEEGEGEVEAAIKIITVPVESRTQIFNFKAFIRRELNLLCHISYHPCITSLIDYSITMNISDEEIQQELIEEHEENPVITLDDEEIYQVSRNNQQLIFMNYCPGGNLLNFLLEYKQSSHLRNVSYWILLKRIICEIMVTIAFLHKKDIVHRDIKLENILLLYTPEEIDQLIEYNQLTNTPLINISDFGLSKKLGYKDQLLSTRCGSQDYISPEILMGLKYDGKLTDTWSIGVLIFSILENRLPFDLPPMDSPGAGCVGKVSPSVIKRKRSRNNVAHRIAMIDWDWYRIHQYLADDNIPAEVKVIFGQLKSIVDVVLVRKDRRINCGQLLEREEFQWIKDYLPDGIVNVP</sequence>
<dbReference type="GO" id="GO:0010506">
    <property type="term" value="P:regulation of autophagy"/>
    <property type="evidence" value="ECO:0007669"/>
    <property type="project" value="InterPro"/>
</dbReference>
<feature type="region of interest" description="Disordered" evidence="1">
    <location>
        <begin position="141"/>
        <end position="240"/>
    </location>
</feature>
<evidence type="ECO:0000256" key="1">
    <source>
        <dbReference type="SAM" id="MobiDB-lite"/>
    </source>
</evidence>
<dbReference type="SMART" id="SM00220">
    <property type="entry name" value="S_TKc"/>
    <property type="match status" value="1"/>
</dbReference>
<dbReference type="GO" id="GO:0005737">
    <property type="term" value="C:cytoplasm"/>
    <property type="evidence" value="ECO:0007669"/>
    <property type="project" value="TreeGrafter"/>
</dbReference>
<dbReference type="PANTHER" id="PTHR24348:SF68">
    <property type="entry name" value="SERINE_THREONINE-PROTEIN KINASE ATG1C"/>
    <property type="match status" value="1"/>
</dbReference>
<dbReference type="PANTHER" id="PTHR24348">
    <property type="entry name" value="SERINE/THREONINE-PROTEIN KINASE UNC-51-RELATED"/>
    <property type="match status" value="1"/>
</dbReference>
<dbReference type="GO" id="GO:0004674">
    <property type="term" value="F:protein serine/threonine kinase activity"/>
    <property type="evidence" value="ECO:0007669"/>
    <property type="project" value="InterPro"/>
</dbReference>
<dbReference type="GeneID" id="73469712"/>
<dbReference type="AlphaFoldDB" id="A0A8J5UN97"/>
<dbReference type="RefSeq" id="XP_049263759.1">
    <property type="nucleotide sequence ID" value="XM_049406711.1"/>
</dbReference>
<feature type="compositionally biased region" description="Low complexity" evidence="1">
    <location>
        <begin position="219"/>
        <end position="240"/>
    </location>
</feature>
<dbReference type="InterPro" id="IPR008271">
    <property type="entry name" value="Ser/Thr_kinase_AS"/>
</dbReference>
<dbReference type="Proteomes" id="UP000694255">
    <property type="component" value="Unassembled WGS sequence"/>
</dbReference>
<name>A0A8J5UN97_9ASCO</name>
<accession>A0A8J5UN97</accession>
<dbReference type="Pfam" id="PF00069">
    <property type="entry name" value="Pkinase"/>
    <property type="match status" value="1"/>
</dbReference>
<protein>
    <recommendedName>
        <fullName evidence="2">Protein kinase domain-containing protein</fullName>
    </recommendedName>
</protein>
<feature type="domain" description="Protein kinase" evidence="2">
    <location>
        <begin position="282"/>
        <end position="646"/>
    </location>
</feature>
<dbReference type="OrthoDB" id="410920at2759"/>
<feature type="region of interest" description="Disordered" evidence="1">
    <location>
        <begin position="1"/>
        <end position="33"/>
    </location>
</feature>
<dbReference type="EMBL" id="JAGSYN010000135">
    <property type="protein sequence ID" value="KAG7663527.1"/>
    <property type="molecule type" value="Genomic_DNA"/>
</dbReference>
<keyword evidence="4" id="KW-1185">Reference proteome</keyword>
<reference evidence="3 4" key="1">
    <citation type="journal article" date="2021" name="DNA Res.">
        <title>Genome analysis of Candida subhashii reveals its hybrid nature and dual mitochondrial genome conformations.</title>
        <authorList>
            <person name="Mixao V."/>
            <person name="Hegedusova E."/>
            <person name="Saus E."/>
            <person name="Pryszcz L.P."/>
            <person name="Cillingova A."/>
            <person name="Nosek J."/>
            <person name="Gabaldon T."/>
        </authorList>
    </citation>
    <scope>NUCLEOTIDE SEQUENCE [LARGE SCALE GENOMIC DNA]</scope>
    <source>
        <strain evidence="3 4">CBS 10753</strain>
    </source>
</reference>
<evidence type="ECO:0000259" key="2">
    <source>
        <dbReference type="PROSITE" id="PS50011"/>
    </source>
</evidence>
<dbReference type="PROSITE" id="PS00108">
    <property type="entry name" value="PROTEIN_KINASE_ST"/>
    <property type="match status" value="1"/>
</dbReference>
<organism evidence="3 4">
    <name type="scientific">[Candida] subhashii</name>
    <dbReference type="NCBI Taxonomy" id="561895"/>
    <lineage>
        <taxon>Eukaryota</taxon>
        <taxon>Fungi</taxon>
        <taxon>Dikarya</taxon>
        <taxon>Ascomycota</taxon>
        <taxon>Saccharomycotina</taxon>
        <taxon>Pichiomycetes</taxon>
        <taxon>Debaryomycetaceae</taxon>
        <taxon>Spathaspora</taxon>
    </lineage>
</organism>
<dbReference type="PROSITE" id="PS50011">
    <property type="entry name" value="PROTEIN_KINASE_DOM"/>
    <property type="match status" value="1"/>
</dbReference>
<proteinExistence type="predicted"/>
<dbReference type="InterPro" id="IPR045269">
    <property type="entry name" value="Atg1-like"/>
</dbReference>
<comment type="caution">
    <text evidence="3">The sequence shown here is derived from an EMBL/GenBank/DDBJ whole genome shotgun (WGS) entry which is preliminary data.</text>
</comment>
<evidence type="ECO:0000313" key="4">
    <source>
        <dbReference type="Proteomes" id="UP000694255"/>
    </source>
</evidence>
<dbReference type="InterPro" id="IPR000719">
    <property type="entry name" value="Prot_kinase_dom"/>
</dbReference>